<comment type="caution">
    <text evidence="1">The sequence shown here is derived from an EMBL/GenBank/DDBJ whole genome shotgun (WGS) entry which is preliminary data.</text>
</comment>
<reference evidence="2" key="1">
    <citation type="journal article" date="2023" name="Front. Plant Sci.">
        <title>Chromosomal-level genome assembly of Melastoma candidum provides insights into trichome evolution.</title>
        <authorList>
            <person name="Zhong Y."/>
            <person name="Wu W."/>
            <person name="Sun C."/>
            <person name="Zou P."/>
            <person name="Liu Y."/>
            <person name="Dai S."/>
            <person name="Zhou R."/>
        </authorList>
    </citation>
    <scope>NUCLEOTIDE SEQUENCE [LARGE SCALE GENOMIC DNA]</scope>
</reference>
<evidence type="ECO:0000313" key="1">
    <source>
        <dbReference type="EMBL" id="KAI4389740.1"/>
    </source>
</evidence>
<organism evidence="1 2">
    <name type="scientific">Melastoma candidum</name>
    <dbReference type="NCBI Taxonomy" id="119954"/>
    <lineage>
        <taxon>Eukaryota</taxon>
        <taxon>Viridiplantae</taxon>
        <taxon>Streptophyta</taxon>
        <taxon>Embryophyta</taxon>
        <taxon>Tracheophyta</taxon>
        <taxon>Spermatophyta</taxon>
        <taxon>Magnoliopsida</taxon>
        <taxon>eudicotyledons</taxon>
        <taxon>Gunneridae</taxon>
        <taxon>Pentapetalae</taxon>
        <taxon>rosids</taxon>
        <taxon>malvids</taxon>
        <taxon>Myrtales</taxon>
        <taxon>Melastomataceae</taxon>
        <taxon>Melastomatoideae</taxon>
        <taxon>Melastomateae</taxon>
        <taxon>Melastoma</taxon>
    </lineage>
</organism>
<evidence type="ECO:0000313" key="2">
    <source>
        <dbReference type="Proteomes" id="UP001057402"/>
    </source>
</evidence>
<gene>
    <name evidence="1" type="ORF">MLD38_001936</name>
</gene>
<keyword evidence="2" id="KW-1185">Reference proteome</keyword>
<name>A0ACB9SEX3_9MYRT</name>
<sequence>MESRAELDPLGGVSNGMSFSSSFMSSNMANPGSSGMFQGQQFTSSSGDQLMPDQSQGLQLQQQGFQQGQQTLQQFSAPQGLHQQQQLQQPLHSCGGATGVGPVKLEPNMSGEPRQHLQQPPLHSARNLGPVKVEPQQIPSNRALAPVKMEPNQSEQSLFIQQQHQQLQQRQQQQQQQLQQRQQQQQQLLNMPRQPSPAASATQLSLLHQQRLMQLQQQQLMKAMPQQRDQVQQQQFHLQNIPLRSPVKAYEAGTCARRLTEYMYRQQNRPEDNNIDFWRKFVAEYFAPNAKKKWCVSMYGSARQSTGVVSQDVWHCDLCNLKPGRGFEATVEVLPRLFKIKYESGTLEELLYVDMPREYPNQSGQIVLDYAKAIQESVFEQLRVVRDGQLRIVFSPGLKICSWEFCARRHEELIPRRLLIPQVSQLGTAAQKYQAATQNASSSLSVPELQNNCNVFLSSARQLAKALEVPLVNDLGYSKRYVRCLQISEVVNFMKDLIDYSRQTGTGPMESLAKYPRRTRASGGVRIQSQPQEEQLQSQPQLRLQPQPQPQTQSQPQSQQGQSQPQTQAQATRASSQDAGSDQSSQVAVMQQANCIGNSNTPNATSAASAGAAAALLHQNSMNSRQQSSLSNSGSPYGGHSNQITSPGSSAAVPPMQANPNFQSPAHSSSSNHLQNGNGISATNQTHSFSTPASMSMHQSHSASEAEPNIAQSSVQKILREVMSGQLNGAGGMGGSGSGSLSNDVKHANGLLPAANGPGLSNANTLLVNGSTPNSAMVASSFGGMVGSLVQPPMVNGLRSAMVNNPMLNGRAGAASIMRDPGMTNQQDFNNQLMNGLRAVNGFNDLQYDWKPSP</sequence>
<dbReference type="Proteomes" id="UP001057402">
    <property type="component" value="Chromosome 1"/>
</dbReference>
<protein>
    <submittedName>
        <fullName evidence="1">Uncharacterized protein</fullName>
    </submittedName>
</protein>
<dbReference type="EMBL" id="CM042880">
    <property type="protein sequence ID" value="KAI4389740.1"/>
    <property type="molecule type" value="Genomic_DNA"/>
</dbReference>
<accession>A0ACB9SEX3</accession>
<proteinExistence type="predicted"/>